<evidence type="ECO:0000256" key="7">
    <source>
        <dbReference type="ARBA" id="ARBA00022984"/>
    </source>
</evidence>
<accession>A0ABT9A067</accession>
<comment type="similarity">
    <text evidence="11">Belongs to the glycosyltransferase 51 family.</text>
</comment>
<name>A0ABT9A067_9SPHN</name>
<keyword evidence="5 11" id="KW-0812">Transmembrane</keyword>
<evidence type="ECO:0000256" key="6">
    <source>
        <dbReference type="ARBA" id="ARBA00022960"/>
    </source>
</evidence>
<dbReference type="Proteomes" id="UP001176468">
    <property type="component" value="Unassembled WGS sequence"/>
</dbReference>
<feature type="domain" description="Glycosyl transferase family 51" evidence="12">
    <location>
        <begin position="45"/>
        <end position="197"/>
    </location>
</feature>
<comment type="caution">
    <text evidence="13">The sequence shown here is derived from an EMBL/GenBank/DDBJ whole genome shotgun (WGS) entry which is preliminary data.</text>
</comment>
<dbReference type="EMBL" id="JAUQSZ010000006">
    <property type="protein sequence ID" value="MDO7842852.1"/>
    <property type="molecule type" value="Genomic_DNA"/>
</dbReference>
<sequence>MGRVIGWIIKLVLAFLILSVLMVVVYRFVPPPITWTMIGDMVGGHGVTKQWMPISQIDPDMPRAAIAGEDARFCSHHGFDWAGIANAYRRNEQGGKIRGGSTISQQTAKNVFLFQGGGYARKALEAYFTVLIETIWGKRRIMEVYLNVAETGIGTYGVNAGSLRYFGHDASQMTPSEAGRIAAVLPLPKKRAAIAPHGFVRRHGNAISRRVGVVRNDGLDACLR</sequence>
<reference evidence="13" key="1">
    <citation type="submission" date="2023-07" db="EMBL/GenBank/DDBJ databases">
        <authorList>
            <person name="Kim M.K."/>
        </authorList>
    </citation>
    <scope>NUCLEOTIDE SEQUENCE</scope>
    <source>
        <strain evidence="13">CA1-15</strain>
    </source>
</reference>
<evidence type="ECO:0000256" key="3">
    <source>
        <dbReference type="ARBA" id="ARBA00022676"/>
    </source>
</evidence>
<keyword evidence="9 11" id="KW-0472">Membrane</keyword>
<dbReference type="RefSeq" id="WP_304561330.1">
    <property type="nucleotide sequence ID" value="NZ_JAUQSZ010000006.1"/>
</dbReference>
<keyword evidence="6 11" id="KW-0133">Cell shape</keyword>
<dbReference type="GO" id="GO:0016757">
    <property type="term" value="F:glycosyltransferase activity"/>
    <property type="evidence" value="ECO:0007669"/>
    <property type="project" value="UniProtKB-KW"/>
</dbReference>
<keyword evidence="14" id="KW-1185">Reference proteome</keyword>
<evidence type="ECO:0000256" key="8">
    <source>
        <dbReference type="ARBA" id="ARBA00022989"/>
    </source>
</evidence>
<keyword evidence="8 11" id="KW-1133">Transmembrane helix</keyword>
<keyword evidence="1 11" id="KW-1003">Cell membrane</keyword>
<organism evidence="13 14">
    <name type="scientific">Sphingomonas immobilis</name>
    <dbReference type="NCBI Taxonomy" id="3063997"/>
    <lineage>
        <taxon>Bacteria</taxon>
        <taxon>Pseudomonadati</taxon>
        <taxon>Pseudomonadota</taxon>
        <taxon>Alphaproteobacteria</taxon>
        <taxon>Sphingomonadales</taxon>
        <taxon>Sphingomonadaceae</taxon>
        <taxon>Sphingomonas</taxon>
    </lineage>
</organism>
<evidence type="ECO:0000259" key="12">
    <source>
        <dbReference type="Pfam" id="PF00912"/>
    </source>
</evidence>
<gene>
    <name evidence="11 13" type="primary">mtgA</name>
    <name evidence="13" type="ORF">Q5H94_10980</name>
</gene>
<comment type="pathway">
    <text evidence="11">Cell wall biogenesis; peptidoglycan biosynthesis.</text>
</comment>
<keyword evidence="4 11" id="KW-0808">Transferase</keyword>
<dbReference type="InterPro" id="IPR001264">
    <property type="entry name" value="Glyco_trans_51"/>
</dbReference>
<evidence type="ECO:0000256" key="2">
    <source>
        <dbReference type="ARBA" id="ARBA00022519"/>
    </source>
</evidence>
<dbReference type="InterPro" id="IPR036950">
    <property type="entry name" value="PBP_transglycosylase"/>
</dbReference>
<protein>
    <recommendedName>
        <fullName evidence="11">Biosynthetic peptidoglycan transglycosylase</fullName>
        <ecNumber evidence="11">2.4.99.28</ecNumber>
    </recommendedName>
    <alternativeName>
        <fullName evidence="11">Glycan polymerase</fullName>
    </alternativeName>
    <alternativeName>
        <fullName evidence="11">Peptidoglycan glycosyltransferase MtgA</fullName>
        <shortName evidence="11">PGT</shortName>
    </alternativeName>
</protein>
<comment type="function">
    <text evidence="11">Peptidoglycan polymerase that catalyzes glycan chain elongation from lipid-linked precursors.</text>
</comment>
<evidence type="ECO:0000313" key="13">
    <source>
        <dbReference type="EMBL" id="MDO7842852.1"/>
    </source>
</evidence>
<keyword evidence="3 11" id="KW-0328">Glycosyltransferase</keyword>
<dbReference type="PANTHER" id="PTHR30400:SF0">
    <property type="entry name" value="BIOSYNTHETIC PEPTIDOGLYCAN TRANSGLYCOSYLASE"/>
    <property type="match status" value="1"/>
</dbReference>
<keyword evidence="7 11" id="KW-0573">Peptidoglycan synthesis</keyword>
<evidence type="ECO:0000256" key="10">
    <source>
        <dbReference type="ARBA" id="ARBA00023316"/>
    </source>
</evidence>
<keyword evidence="2 11" id="KW-0997">Cell inner membrane</keyword>
<dbReference type="Gene3D" id="1.10.3810.10">
    <property type="entry name" value="Biosynthetic peptidoglycan transglycosylase-like"/>
    <property type="match status" value="1"/>
</dbReference>
<feature type="transmembrane region" description="Helical" evidence="11">
    <location>
        <begin position="7"/>
        <end position="29"/>
    </location>
</feature>
<dbReference type="Pfam" id="PF00912">
    <property type="entry name" value="Transgly"/>
    <property type="match status" value="1"/>
</dbReference>
<dbReference type="EC" id="2.4.99.28" evidence="11"/>
<dbReference type="SUPFAM" id="SSF53955">
    <property type="entry name" value="Lysozyme-like"/>
    <property type="match status" value="1"/>
</dbReference>
<dbReference type="InterPro" id="IPR011812">
    <property type="entry name" value="Pep_trsgly"/>
</dbReference>
<evidence type="ECO:0000256" key="9">
    <source>
        <dbReference type="ARBA" id="ARBA00023136"/>
    </source>
</evidence>
<dbReference type="NCBIfam" id="TIGR02070">
    <property type="entry name" value="mono_pep_trsgly"/>
    <property type="match status" value="1"/>
</dbReference>
<dbReference type="InterPro" id="IPR023346">
    <property type="entry name" value="Lysozyme-like_dom_sf"/>
</dbReference>
<evidence type="ECO:0000256" key="1">
    <source>
        <dbReference type="ARBA" id="ARBA00022475"/>
    </source>
</evidence>
<keyword evidence="10 11" id="KW-0961">Cell wall biogenesis/degradation</keyword>
<evidence type="ECO:0000256" key="11">
    <source>
        <dbReference type="HAMAP-Rule" id="MF_00766"/>
    </source>
</evidence>
<evidence type="ECO:0000313" key="14">
    <source>
        <dbReference type="Proteomes" id="UP001176468"/>
    </source>
</evidence>
<dbReference type="PANTHER" id="PTHR30400">
    <property type="entry name" value="MONOFUNCTIONAL BIOSYNTHETIC PEPTIDOGLYCAN TRANSGLYCOSYLASE"/>
    <property type="match status" value="1"/>
</dbReference>
<comment type="catalytic activity">
    <reaction evidence="11">
        <text>[GlcNAc-(1-&gt;4)-Mur2Ac(oyl-L-Ala-gamma-D-Glu-L-Lys-D-Ala-D-Ala)](n)-di-trans,octa-cis-undecaprenyl diphosphate + beta-D-GlcNAc-(1-&gt;4)-Mur2Ac(oyl-L-Ala-gamma-D-Glu-L-Lys-D-Ala-D-Ala)-di-trans,octa-cis-undecaprenyl diphosphate = [GlcNAc-(1-&gt;4)-Mur2Ac(oyl-L-Ala-gamma-D-Glu-L-Lys-D-Ala-D-Ala)](n+1)-di-trans,octa-cis-undecaprenyl diphosphate + di-trans,octa-cis-undecaprenyl diphosphate + H(+)</text>
        <dbReference type="Rhea" id="RHEA:23708"/>
        <dbReference type="Rhea" id="RHEA-COMP:9602"/>
        <dbReference type="Rhea" id="RHEA-COMP:9603"/>
        <dbReference type="ChEBI" id="CHEBI:15378"/>
        <dbReference type="ChEBI" id="CHEBI:58405"/>
        <dbReference type="ChEBI" id="CHEBI:60033"/>
        <dbReference type="ChEBI" id="CHEBI:78435"/>
        <dbReference type="EC" id="2.4.99.28"/>
    </reaction>
</comment>
<proteinExistence type="inferred from homology"/>
<comment type="subcellular location">
    <subcellularLocation>
        <location evidence="11">Cell inner membrane</location>
        <topology evidence="11">Single-pass membrane protein</topology>
    </subcellularLocation>
</comment>
<evidence type="ECO:0000256" key="5">
    <source>
        <dbReference type="ARBA" id="ARBA00022692"/>
    </source>
</evidence>
<dbReference type="HAMAP" id="MF_00766">
    <property type="entry name" value="PGT_MtgA"/>
    <property type="match status" value="1"/>
</dbReference>
<evidence type="ECO:0000256" key="4">
    <source>
        <dbReference type="ARBA" id="ARBA00022679"/>
    </source>
</evidence>